<dbReference type="PROSITE" id="PS00018">
    <property type="entry name" value="EF_HAND_1"/>
    <property type="match status" value="1"/>
</dbReference>
<sequence>MIDFHNQDGESYYEEEEEESEYENESTIISNNSRLVGIKPKAQANDDVPSPKAKKDEEDKEDHKKDPDEDSVYEEEESEYETETITNSSVDKPAKLFQGKGKEELKKKKLEEIKKKKEELQKKRLEMEKEKKQQKEGESSEGEYESEEEESDNKTTSEQYSQFMNTLKKEGPVVVGFNSEKSDNKDESMSSLGREIDPKESPQEDKVLKFTPLEPKKEQSPKEEQKAKPIVYTELNEPKADPKPDLQQEVLKDPPKPASPQKPKLDIISYQAPEPNNNQDEEEEEESEMTYLTESSKNKGNFVLGFQKAAQPAEAPKEEEKKVTSGSEKPKLSEWDSTTSNKPSDAQTGFKLGNLKMKTDDREGVKVIRGTKPEQKPQPQTLKEENKQESPEKASELDSPENLKEAELPPDMKPDPKEIEKGDEPIRPKRQETIEIEAESSQKKSKQASNSKEIKEASEGELEEEESEGEWEEEESEEDSGDLFRNISKKPFDPMTDKMFDIPSDSTEMLKQSMDNFKPEHELTKSMISADFEKVNALPGQHSISGEDLENFEQIQEIMVEQELEGKGYINVMKKLPPKIPIDRIVRKDKKNMPSIKSFSEKSKKSGGSNEESKKLTPSTEKRLSKDKETDSLEEEKEIDPFTNEQNVAMEKIILDEGLKSSSEEEKITELKTKVTSTKSKKQEEDKMDKIIEGLKGKSLSKRKGKKVTTDSDSSSSYSDDSNLKKKSKKDDSWDNMGIKFKDQNQGRQPFSDYEIREAFKVFDLNKNGYVGASEIKFILDHMDENANDEEIDEMVSMLDPTGDGQVNFKQFYRMATGQLLPPAGLEMPNPFEDDIEEEENKMGEDLDMLVQDAEKEIEKIKGMKEKNKRSSSGISSYVSSSSEEDTIKLKKKKFKNILSGGMFT</sequence>
<feature type="compositionally biased region" description="Polar residues" evidence="6">
    <location>
        <begin position="335"/>
        <end position="347"/>
    </location>
</feature>
<evidence type="ECO:0000256" key="6">
    <source>
        <dbReference type="SAM" id="MobiDB-lite"/>
    </source>
</evidence>
<evidence type="ECO:0000256" key="5">
    <source>
        <dbReference type="ARBA" id="ARBA00022990"/>
    </source>
</evidence>
<feature type="compositionally biased region" description="Polar residues" evidence="6">
    <location>
        <begin position="290"/>
        <end position="299"/>
    </location>
</feature>
<evidence type="ECO:0000256" key="4">
    <source>
        <dbReference type="ARBA" id="ARBA00022837"/>
    </source>
</evidence>
<dbReference type="GO" id="GO:0016460">
    <property type="term" value="C:myosin II complex"/>
    <property type="evidence" value="ECO:0007669"/>
    <property type="project" value="TreeGrafter"/>
</dbReference>
<dbReference type="InterPro" id="IPR011992">
    <property type="entry name" value="EF-hand-dom_pair"/>
</dbReference>
<keyword evidence="4" id="KW-0106">Calcium</keyword>
<dbReference type="PANTHER" id="PTHR23048">
    <property type="entry name" value="MYOSIN LIGHT CHAIN 1, 3"/>
    <property type="match status" value="1"/>
</dbReference>
<dbReference type="InterPro" id="IPR018247">
    <property type="entry name" value="EF_Hand_1_Ca_BS"/>
</dbReference>
<organism evidence="8 9">
    <name type="scientific">Euplotes crassus</name>
    <dbReference type="NCBI Taxonomy" id="5936"/>
    <lineage>
        <taxon>Eukaryota</taxon>
        <taxon>Sar</taxon>
        <taxon>Alveolata</taxon>
        <taxon>Ciliophora</taxon>
        <taxon>Intramacronucleata</taxon>
        <taxon>Spirotrichea</taxon>
        <taxon>Hypotrichia</taxon>
        <taxon>Euplotida</taxon>
        <taxon>Euplotidae</taxon>
        <taxon>Moneuplotes</taxon>
    </lineage>
</organism>
<feature type="compositionally biased region" description="Low complexity" evidence="6">
    <location>
        <begin position="871"/>
        <end position="882"/>
    </location>
</feature>
<feature type="compositionally biased region" description="Basic and acidic residues" evidence="6">
    <location>
        <begin position="653"/>
        <end position="673"/>
    </location>
</feature>
<evidence type="ECO:0000259" key="7">
    <source>
        <dbReference type="PROSITE" id="PS50222"/>
    </source>
</evidence>
<feature type="compositionally biased region" description="Basic and acidic residues" evidence="6">
    <location>
        <begin position="681"/>
        <end position="696"/>
    </location>
</feature>
<evidence type="ECO:0000256" key="3">
    <source>
        <dbReference type="ARBA" id="ARBA00022737"/>
    </source>
</evidence>
<dbReference type="GO" id="GO:0005509">
    <property type="term" value="F:calcium ion binding"/>
    <property type="evidence" value="ECO:0007669"/>
    <property type="project" value="InterPro"/>
</dbReference>
<feature type="compositionally biased region" description="Acidic residues" evidence="6">
    <location>
        <begin position="139"/>
        <end position="151"/>
    </location>
</feature>
<feature type="compositionally biased region" description="Basic and acidic residues" evidence="6">
    <location>
        <begin position="382"/>
        <end position="433"/>
    </location>
</feature>
<keyword evidence="3" id="KW-0677">Repeat</keyword>
<evidence type="ECO:0000256" key="2">
    <source>
        <dbReference type="ARBA" id="ARBA00022723"/>
    </source>
</evidence>
<feature type="region of interest" description="Disordered" evidence="6">
    <location>
        <begin position="581"/>
        <end position="746"/>
    </location>
</feature>
<dbReference type="PANTHER" id="PTHR23048:SF0">
    <property type="entry name" value="CALMODULIN LIKE 3"/>
    <property type="match status" value="1"/>
</dbReference>
<feature type="compositionally biased region" description="Basic and acidic residues" evidence="6">
    <location>
        <begin position="100"/>
        <end position="138"/>
    </location>
</feature>
<dbReference type="CDD" id="cd00051">
    <property type="entry name" value="EFh"/>
    <property type="match status" value="1"/>
</dbReference>
<evidence type="ECO:0000313" key="9">
    <source>
        <dbReference type="Proteomes" id="UP001295684"/>
    </source>
</evidence>
<feature type="compositionally biased region" description="Basic and acidic residues" evidence="6">
    <location>
        <begin position="236"/>
        <end position="255"/>
    </location>
</feature>
<dbReference type="SMART" id="SM00054">
    <property type="entry name" value="EFh"/>
    <property type="match status" value="2"/>
</dbReference>
<feature type="compositionally biased region" description="Basic and acidic residues" evidence="6">
    <location>
        <begin position="357"/>
        <end position="375"/>
    </location>
</feature>
<dbReference type="FunFam" id="1.10.238.10:FF:000001">
    <property type="entry name" value="Calmodulin 1"/>
    <property type="match status" value="1"/>
</dbReference>
<dbReference type="PROSITE" id="PS50222">
    <property type="entry name" value="EF_HAND_2"/>
    <property type="match status" value="2"/>
</dbReference>
<proteinExistence type="predicted"/>
<feature type="compositionally biased region" description="Low complexity" evidence="6">
    <location>
        <begin position="711"/>
        <end position="721"/>
    </location>
</feature>
<feature type="compositionally biased region" description="Polar residues" evidence="6">
    <location>
        <begin position="154"/>
        <end position="165"/>
    </location>
</feature>
<feature type="compositionally biased region" description="Acidic residues" evidence="6">
    <location>
        <begin position="68"/>
        <end position="82"/>
    </location>
</feature>
<feature type="compositionally biased region" description="Basic and acidic residues" evidence="6">
    <location>
        <begin position="180"/>
        <end position="227"/>
    </location>
</feature>
<feature type="compositionally biased region" description="Basic and acidic residues" evidence="6">
    <location>
        <begin position="53"/>
        <end position="67"/>
    </location>
</feature>
<dbReference type="EMBL" id="CAMPGE010008863">
    <property type="protein sequence ID" value="CAI2367749.1"/>
    <property type="molecule type" value="Genomic_DNA"/>
</dbReference>
<feature type="region of interest" description="Disordered" evidence="6">
    <location>
        <begin position="1"/>
        <end position="502"/>
    </location>
</feature>
<comment type="caution">
    <text evidence="8">The sequence shown here is derived from an EMBL/GenBank/DDBJ whole genome shotgun (WGS) entry which is preliminary data.</text>
</comment>
<feature type="compositionally biased region" description="Acidic residues" evidence="6">
    <location>
        <begin position="11"/>
        <end position="24"/>
    </location>
</feature>
<keyword evidence="2" id="KW-0479">Metal-binding</keyword>
<dbReference type="Gene3D" id="1.10.238.10">
    <property type="entry name" value="EF-hand"/>
    <property type="match status" value="1"/>
</dbReference>
<feature type="compositionally biased region" description="Basic and acidic residues" evidence="6">
    <location>
        <begin position="315"/>
        <end position="334"/>
    </location>
</feature>
<feature type="compositionally biased region" description="Acidic residues" evidence="6">
    <location>
        <begin position="459"/>
        <end position="481"/>
    </location>
</feature>
<protein>
    <recommendedName>
        <fullName evidence="1">Calmodulin</fullName>
    </recommendedName>
</protein>
<feature type="compositionally biased region" description="Acidic residues" evidence="6">
    <location>
        <begin position="279"/>
        <end position="288"/>
    </location>
</feature>
<dbReference type="SUPFAM" id="SSF47473">
    <property type="entry name" value="EF-hand"/>
    <property type="match status" value="1"/>
</dbReference>
<dbReference type="Proteomes" id="UP001295684">
    <property type="component" value="Unassembled WGS sequence"/>
</dbReference>
<keyword evidence="9" id="KW-1185">Reference proteome</keyword>
<dbReference type="AlphaFoldDB" id="A0AAD1X953"/>
<dbReference type="Pfam" id="PF13499">
    <property type="entry name" value="EF-hand_7"/>
    <property type="match status" value="1"/>
</dbReference>
<dbReference type="InterPro" id="IPR002048">
    <property type="entry name" value="EF_hand_dom"/>
</dbReference>
<feature type="region of interest" description="Disordered" evidence="6">
    <location>
        <begin position="860"/>
        <end position="887"/>
    </location>
</feature>
<feature type="domain" description="EF-hand" evidence="7">
    <location>
        <begin position="755"/>
        <end position="786"/>
    </location>
</feature>
<keyword evidence="5" id="KW-0007">Acetylation</keyword>
<evidence type="ECO:0000313" key="8">
    <source>
        <dbReference type="EMBL" id="CAI2367749.1"/>
    </source>
</evidence>
<feature type="compositionally biased region" description="Basic and acidic residues" evidence="6">
    <location>
        <begin position="490"/>
        <end position="500"/>
    </location>
</feature>
<gene>
    <name evidence="8" type="ORF">ECRASSUSDP1_LOCUS9037</name>
</gene>
<reference evidence="8" key="1">
    <citation type="submission" date="2023-07" db="EMBL/GenBank/DDBJ databases">
        <authorList>
            <consortium name="AG Swart"/>
            <person name="Singh M."/>
            <person name="Singh A."/>
            <person name="Seah K."/>
            <person name="Emmerich C."/>
        </authorList>
    </citation>
    <scope>NUCLEOTIDE SEQUENCE</scope>
    <source>
        <strain evidence="8">DP1</strain>
    </source>
</reference>
<feature type="domain" description="EF-hand" evidence="7">
    <location>
        <begin position="787"/>
        <end position="822"/>
    </location>
</feature>
<accession>A0AAD1X953</accession>
<evidence type="ECO:0000256" key="1">
    <source>
        <dbReference type="ARBA" id="ARBA00020786"/>
    </source>
</evidence>
<feature type="compositionally biased region" description="Basic and acidic residues" evidence="6">
    <location>
        <begin position="611"/>
        <end position="631"/>
    </location>
</feature>
<name>A0AAD1X953_EUPCR</name>
<dbReference type="InterPro" id="IPR050230">
    <property type="entry name" value="CALM/Myosin/TropC-like"/>
</dbReference>